<dbReference type="Pfam" id="PF25873">
    <property type="entry name" value="WHD_MalT"/>
    <property type="match status" value="1"/>
</dbReference>
<dbReference type="PANTHER" id="PTHR43214:SF43">
    <property type="entry name" value="TWO-COMPONENT RESPONSE REGULATOR"/>
    <property type="match status" value="1"/>
</dbReference>
<dbReference type="CDD" id="cd06170">
    <property type="entry name" value="LuxR_C_like"/>
    <property type="match status" value="1"/>
</dbReference>
<dbReference type="PROSITE" id="PS00622">
    <property type="entry name" value="HTH_LUXR_1"/>
    <property type="match status" value="1"/>
</dbReference>
<dbReference type="Gene3D" id="1.10.10.10">
    <property type="entry name" value="Winged helix-like DNA-binding domain superfamily/Winged helix DNA-binding domain"/>
    <property type="match status" value="1"/>
</dbReference>
<dbReference type="InterPro" id="IPR027417">
    <property type="entry name" value="P-loop_NTPase"/>
</dbReference>
<dbReference type="STRING" id="1406858.GCA_000710895_01635"/>
<gene>
    <name evidence="3" type="primary">malT_1</name>
    <name evidence="3" type="ORF">NCTC1934_00336</name>
</gene>
<dbReference type="InterPro" id="IPR000792">
    <property type="entry name" value="Tscrpt_reg_LuxR_C"/>
</dbReference>
<evidence type="ECO:0000313" key="3">
    <source>
        <dbReference type="EMBL" id="SUA72904.1"/>
    </source>
</evidence>
<proteinExistence type="predicted"/>
<dbReference type="AlphaFoldDB" id="A0A378Y738"/>
<keyword evidence="4" id="KW-1185">Reference proteome</keyword>
<reference evidence="3 4" key="1">
    <citation type="submission" date="2018-06" db="EMBL/GenBank/DDBJ databases">
        <authorList>
            <consortium name="Pathogen Informatics"/>
            <person name="Doyle S."/>
        </authorList>
    </citation>
    <scope>NUCLEOTIDE SEQUENCE [LARGE SCALE GENOMIC DNA]</scope>
    <source>
        <strain evidence="3 4">NCTC1934</strain>
    </source>
</reference>
<evidence type="ECO:0000259" key="2">
    <source>
        <dbReference type="PROSITE" id="PS50043"/>
    </source>
</evidence>
<dbReference type="Pfam" id="PF00196">
    <property type="entry name" value="GerE"/>
    <property type="match status" value="1"/>
</dbReference>
<dbReference type="GO" id="GO:0006355">
    <property type="term" value="P:regulation of DNA-templated transcription"/>
    <property type="evidence" value="ECO:0007669"/>
    <property type="project" value="InterPro"/>
</dbReference>
<dbReference type="InterPro" id="IPR036388">
    <property type="entry name" value="WH-like_DNA-bd_sf"/>
</dbReference>
<sequence>MNDRIADDRITADLSYPAIDRPDLYDRLDAATAAGGRVVLLSAAAGTGKSVAVADWLRRRPAPGTTVTWVDLADSDTDPGVALRGCTGPTLLIVDNAQRITDPTALEPRLRCLPSTVTVVLCARTDPALRWHALELCGRVTRIGAAELELTAAQTRALCAQHGYHPDDDELAALRELTGGWAAPTRILAARLALAHPGGRSVAALRTHPPRALSDFLTREVIEPLPAELRRFLLCTGAPAAFTTELAVTLAGPSAPLLLRELERRNIPIARIARDDGVWFGHHPLLHAQLRADLLRLGAEFAAGLESRAARWFDAAGLPLLALPHLLDAGASDRLADHLRRHGMTMVLDGDGPALFAHLYRGRPELSDDPYLALLRAVDALGRGDATLTESLPPPGHRGATSVAPAAWLTPLARAAHIDAALRTDRPVGRPVAAPTTGHLDLDCYLTVHLASARVLHGDRADGEARLRHGLTLATRANRPGLALRAVTGLAVAAGRADAVTAMRDRAAKAIAVAAEHDLDRTVDALHAAGMAAFGAYLQGESWPADQTEALLTTREDADGTPRPAAGWSTHVIGRLLIFHRCPEQRTAAEDLRSAMLALLDRGGPLPVSGSRLLLPVVWALSTVRAPRTARLLVAHARTTGGGIPEVPLAQAALALVAGGATAVRPMLAAAHERAAELATTERTTLWLLDAATAALSDAPHPAGDRLRRAVELAAPEQVVRPFLDVPGVIEMLDDRAGTFGRGDDFVDRIRRHPGIGRTAAAPPLTAAEITVLTQLPSGRTAQQIAADLGVSINTVKTHLHRLYAKLGVNSRMDAIGRGRRIGLL</sequence>
<dbReference type="InterPro" id="IPR039420">
    <property type="entry name" value="WalR-like"/>
</dbReference>
<dbReference type="PRINTS" id="PR00038">
    <property type="entry name" value="HTHLUXR"/>
</dbReference>
<organism evidence="3 4">
    <name type="scientific">Nocardia otitidiscaviarum</name>
    <dbReference type="NCBI Taxonomy" id="1823"/>
    <lineage>
        <taxon>Bacteria</taxon>
        <taxon>Bacillati</taxon>
        <taxon>Actinomycetota</taxon>
        <taxon>Actinomycetes</taxon>
        <taxon>Mycobacteriales</taxon>
        <taxon>Nocardiaceae</taxon>
        <taxon>Nocardia</taxon>
    </lineage>
</organism>
<dbReference type="PROSITE" id="PS50043">
    <property type="entry name" value="HTH_LUXR_2"/>
    <property type="match status" value="1"/>
</dbReference>
<dbReference type="InterPro" id="IPR059106">
    <property type="entry name" value="WHD_MalT"/>
</dbReference>
<dbReference type="EMBL" id="UGRY01000002">
    <property type="protein sequence ID" value="SUA72904.1"/>
    <property type="molecule type" value="Genomic_DNA"/>
</dbReference>
<accession>A0A378Y738</accession>
<keyword evidence="1" id="KW-0238">DNA-binding</keyword>
<dbReference type="SMART" id="SM00421">
    <property type="entry name" value="HTH_LUXR"/>
    <property type="match status" value="1"/>
</dbReference>
<dbReference type="SUPFAM" id="SSF52540">
    <property type="entry name" value="P-loop containing nucleoside triphosphate hydrolases"/>
    <property type="match status" value="1"/>
</dbReference>
<evidence type="ECO:0000313" key="4">
    <source>
        <dbReference type="Proteomes" id="UP000255467"/>
    </source>
</evidence>
<protein>
    <submittedName>
        <fullName evidence="3">ATP-dependent transcriptional activator malT</fullName>
    </submittedName>
</protein>
<dbReference type="GO" id="GO:0003677">
    <property type="term" value="F:DNA binding"/>
    <property type="evidence" value="ECO:0007669"/>
    <property type="project" value="UniProtKB-KW"/>
</dbReference>
<dbReference type="InterPro" id="IPR016032">
    <property type="entry name" value="Sig_transdc_resp-reg_C-effctor"/>
</dbReference>
<name>A0A378Y738_9NOCA</name>
<dbReference type="SUPFAM" id="SSF46894">
    <property type="entry name" value="C-terminal effector domain of the bipartite response regulators"/>
    <property type="match status" value="1"/>
</dbReference>
<dbReference type="Proteomes" id="UP000255467">
    <property type="component" value="Unassembled WGS sequence"/>
</dbReference>
<dbReference type="PANTHER" id="PTHR43214">
    <property type="entry name" value="TWO-COMPONENT RESPONSE REGULATOR"/>
    <property type="match status" value="1"/>
</dbReference>
<feature type="domain" description="HTH luxR-type" evidence="2">
    <location>
        <begin position="758"/>
        <end position="823"/>
    </location>
</feature>
<evidence type="ECO:0000256" key="1">
    <source>
        <dbReference type="ARBA" id="ARBA00023125"/>
    </source>
</evidence>